<accession>A0A396J9R6</accession>
<keyword evidence="2" id="KW-0472">Membrane</keyword>
<gene>
    <name evidence="3" type="ORF">MtrunA17_Chr2g0305871</name>
</gene>
<protein>
    <submittedName>
        <fullName evidence="3">Putative acyl-lipid omega-6 desaturase (Cytochrome b5)</fullName>
        <ecNumber evidence="3">1.14.19.22</ecNumber>
    </submittedName>
</protein>
<dbReference type="GO" id="GO:0006629">
    <property type="term" value="P:lipid metabolic process"/>
    <property type="evidence" value="ECO:0007669"/>
    <property type="project" value="UniProtKB-KW"/>
</dbReference>
<organism evidence="3">
    <name type="scientific">Medicago truncatula</name>
    <name type="common">Barrel medic</name>
    <name type="synonym">Medicago tribuloides</name>
    <dbReference type="NCBI Taxonomy" id="3880"/>
    <lineage>
        <taxon>Eukaryota</taxon>
        <taxon>Viridiplantae</taxon>
        <taxon>Streptophyta</taxon>
        <taxon>Embryophyta</taxon>
        <taxon>Tracheophyta</taxon>
        <taxon>Spermatophyta</taxon>
        <taxon>Magnoliopsida</taxon>
        <taxon>eudicotyledons</taxon>
        <taxon>Gunneridae</taxon>
        <taxon>Pentapetalae</taxon>
        <taxon>rosids</taxon>
        <taxon>fabids</taxon>
        <taxon>Fabales</taxon>
        <taxon>Fabaceae</taxon>
        <taxon>Papilionoideae</taxon>
        <taxon>50 kb inversion clade</taxon>
        <taxon>NPAAA clade</taxon>
        <taxon>Hologalegina</taxon>
        <taxon>IRL clade</taxon>
        <taxon>Trifolieae</taxon>
        <taxon>Medicago</taxon>
    </lineage>
</organism>
<dbReference type="InterPro" id="IPR012171">
    <property type="entry name" value="Fatty_acid_desaturase"/>
</dbReference>
<keyword evidence="3" id="KW-0560">Oxidoreductase</keyword>
<dbReference type="GO" id="GO:0050184">
    <property type="term" value="F:acyl-lipid omega-6 desaturase (cytochrome b5) activity"/>
    <property type="evidence" value="ECO:0007669"/>
    <property type="project" value="UniProtKB-EC"/>
</dbReference>
<dbReference type="Gramene" id="rna10029">
    <property type="protein sequence ID" value="RHN74072.1"/>
    <property type="gene ID" value="gene10029"/>
</dbReference>
<evidence type="ECO:0000256" key="2">
    <source>
        <dbReference type="SAM" id="Phobius"/>
    </source>
</evidence>
<comment type="caution">
    <text evidence="3">The sequence shown here is derived from an EMBL/GenBank/DDBJ whole genome shotgun (WGS) entry which is preliminary data.</text>
</comment>
<dbReference type="Proteomes" id="UP000265566">
    <property type="component" value="Chromosome 2"/>
</dbReference>
<feature type="transmembrane region" description="Helical" evidence="2">
    <location>
        <begin position="68"/>
        <end position="92"/>
    </location>
</feature>
<keyword evidence="2" id="KW-0812">Transmembrane</keyword>
<dbReference type="EC" id="1.14.19.22" evidence="3"/>
<sequence>MYICWLHEDTAWHPVWKEDFDSNLLLRKALVYGYGPLRPWMSIAHWLLWHFDLKKFRPNEAKRVKISIAAVFAFIAVGWPLIIYTTGITGWLKYWFMPWLGYHFWVILFLQADILIIGSVTRYHIVS</sequence>
<reference evidence="3" key="1">
    <citation type="journal article" date="2018" name="Nat. Plants">
        <title>Whole-genome landscape of Medicago truncatula symbiotic genes.</title>
        <authorList>
            <person name="Pecrix Y."/>
            <person name="Gamas P."/>
            <person name="Carrere S."/>
        </authorList>
    </citation>
    <scope>NUCLEOTIDE SEQUENCE</scope>
    <source>
        <tissue evidence="3">Leaves</tissue>
    </source>
</reference>
<dbReference type="PANTHER" id="PTHR32100">
    <property type="entry name" value="OMEGA-6 FATTY ACID DESATURASE, CHLOROPLASTIC"/>
    <property type="match status" value="1"/>
</dbReference>
<evidence type="ECO:0000313" key="3">
    <source>
        <dbReference type="EMBL" id="RHN74072.1"/>
    </source>
</evidence>
<proteinExistence type="predicted"/>
<dbReference type="EMBL" id="PSQE01000002">
    <property type="protein sequence ID" value="RHN74072.1"/>
    <property type="molecule type" value="Genomic_DNA"/>
</dbReference>
<name>A0A396J9R6_MEDTR</name>
<keyword evidence="2" id="KW-1133">Transmembrane helix</keyword>
<feature type="transmembrane region" description="Helical" evidence="2">
    <location>
        <begin position="104"/>
        <end position="125"/>
    </location>
</feature>
<keyword evidence="1" id="KW-0443">Lipid metabolism</keyword>
<dbReference type="AlphaFoldDB" id="A0A396J9R6"/>
<evidence type="ECO:0000256" key="1">
    <source>
        <dbReference type="ARBA" id="ARBA00023098"/>
    </source>
</evidence>